<gene>
    <name evidence="1" type="ORF">MML48_7g00009171</name>
</gene>
<organism evidence="1 2">
    <name type="scientific">Holotrichia oblita</name>
    <name type="common">Chafer beetle</name>
    <dbReference type="NCBI Taxonomy" id="644536"/>
    <lineage>
        <taxon>Eukaryota</taxon>
        <taxon>Metazoa</taxon>
        <taxon>Ecdysozoa</taxon>
        <taxon>Arthropoda</taxon>
        <taxon>Hexapoda</taxon>
        <taxon>Insecta</taxon>
        <taxon>Pterygota</taxon>
        <taxon>Neoptera</taxon>
        <taxon>Endopterygota</taxon>
        <taxon>Coleoptera</taxon>
        <taxon>Polyphaga</taxon>
        <taxon>Scarabaeiformia</taxon>
        <taxon>Scarabaeidae</taxon>
        <taxon>Melolonthinae</taxon>
        <taxon>Holotrichia</taxon>
    </lineage>
</organism>
<dbReference type="EMBL" id="CM043021">
    <property type="protein sequence ID" value="KAI4458099.1"/>
    <property type="molecule type" value="Genomic_DNA"/>
</dbReference>
<proteinExistence type="predicted"/>
<comment type="caution">
    <text evidence="1">The sequence shown here is derived from an EMBL/GenBank/DDBJ whole genome shotgun (WGS) entry which is preliminary data.</text>
</comment>
<name>A0ACB9SRZ0_HOLOL</name>
<keyword evidence="2" id="KW-1185">Reference proteome</keyword>
<sequence>MSLKHITLTGLPGVGKTTLIKKLHRQLTENNIETNGFYTEEIRNETGNRVGFDVITLDGKHGTLARTLNETPPQQQTKYKVGQYVVFPTEFENLVLPLFEVYTE</sequence>
<evidence type="ECO:0000313" key="2">
    <source>
        <dbReference type="Proteomes" id="UP001056778"/>
    </source>
</evidence>
<evidence type="ECO:0000313" key="1">
    <source>
        <dbReference type="EMBL" id="KAI4458099.1"/>
    </source>
</evidence>
<accession>A0ACB9SRZ0</accession>
<dbReference type="Proteomes" id="UP001056778">
    <property type="component" value="Chromosome 7"/>
</dbReference>
<reference evidence="1" key="1">
    <citation type="submission" date="2022-04" db="EMBL/GenBank/DDBJ databases">
        <title>Chromosome-scale genome assembly of Holotrichia oblita Faldermann.</title>
        <authorList>
            <person name="Rongchong L."/>
        </authorList>
    </citation>
    <scope>NUCLEOTIDE SEQUENCE</scope>
    <source>
        <strain evidence="1">81SQS9</strain>
    </source>
</reference>
<protein>
    <submittedName>
        <fullName evidence="1">Cancer-related nucleoside-triphosphatase</fullName>
    </submittedName>
</protein>